<sequence>MLVVVKTPLTEVRVIGEIPEKLLDVLKEEFGKKVKIEKDNPVSFRKGEFFQKNKKLFTPGNHMKTYRSMAGFTQTELGKRIGGIPRSHISAMESGSRSIGKETAKKLAELFGVSVEMFL</sequence>
<dbReference type="RefSeq" id="WP_100712455.1">
    <property type="nucleotide sequence ID" value="NZ_NPDZ01000001.1"/>
</dbReference>
<dbReference type="CDD" id="cd00093">
    <property type="entry name" value="HTH_XRE"/>
    <property type="match status" value="1"/>
</dbReference>
<dbReference type="EMBL" id="NPDY01000001">
    <property type="protein sequence ID" value="PJZ71470.1"/>
    <property type="molecule type" value="Genomic_DNA"/>
</dbReference>
<dbReference type="Gene3D" id="1.10.260.40">
    <property type="entry name" value="lambda repressor-like DNA-binding domains"/>
    <property type="match status" value="1"/>
</dbReference>
<dbReference type="OrthoDB" id="341788at2"/>
<dbReference type="InterPro" id="IPR001387">
    <property type="entry name" value="Cro/C1-type_HTH"/>
</dbReference>
<evidence type="ECO:0000313" key="4">
    <source>
        <dbReference type="Proteomes" id="UP000231962"/>
    </source>
</evidence>
<dbReference type="InterPro" id="IPR010982">
    <property type="entry name" value="Lambda_DNA-bd_dom_sf"/>
</dbReference>
<evidence type="ECO:0000259" key="1">
    <source>
        <dbReference type="PROSITE" id="PS50943"/>
    </source>
</evidence>
<accession>A0A2M9ZSK5</accession>
<dbReference type="PROSITE" id="PS50943">
    <property type="entry name" value="HTH_CROC1"/>
    <property type="match status" value="1"/>
</dbReference>
<gene>
    <name evidence="2" type="ORF">CH360_02970</name>
    <name evidence="3" type="ORF">CH373_02975</name>
</gene>
<organism evidence="3 5">
    <name type="scientific">Leptospira perolatii</name>
    <dbReference type="NCBI Taxonomy" id="2023191"/>
    <lineage>
        <taxon>Bacteria</taxon>
        <taxon>Pseudomonadati</taxon>
        <taxon>Spirochaetota</taxon>
        <taxon>Spirochaetia</taxon>
        <taxon>Leptospirales</taxon>
        <taxon>Leptospiraceae</taxon>
        <taxon>Leptospira</taxon>
    </lineage>
</organism>
<dbReference type="SUPFAM" id="SSF47413">
    <property type="entry name" value="lambda repressor-like DNA-binding domains"/>
    <property type="match status" value="1"/>
</dbReference>
<evidence type="ECO:0000313" key="5">
    <source>
        <dbReference type="Proteomes" id="UP000231990"/>
    </source>
</evidence>
<dbReference type="EMBL" id="NPDZ01000001">
    <property type="protein sequence ID" value="PJZ75005.1"/>
    <property type="molecule type" value="Genomic_DNA"/>
</dbReference>
<dbReference type="Proteomes" id="UP000231962">
    <property type="component" value="Unassembled WGS sequence"/>
</dbReference>
<proteinExistence type="predicted"/>
<dbReference type="Proteomes" id="UP000231990">
    <property type="component" value="Unassembled WGS sequence"/>
</dbReference>
<feature type="domain" description="HTH cro/C1-type" evidence="1">
    <location>
        <begin position="63"/>
        <end position="118"/>
    </location>
</feature>
<dbReference type="Pfam" id="PF01381">
    <property type="entry name" value="HTH_3"/>
    <property type="match status" value="1"/>
</dbReference>
<keyword evidence="4" id="KW-1185">Reference proteome</keyword>
<comment type="caution">
    <text evidence="3">The sequence shown here is derived from an EMBL/GenBank/DDBJ whole genome shotgun (WGS) entry which is preliminary data.</text>
</comment>
<evidence type="ECO:0000313" key="2">
    <source>
        <dbReference type="EMBL" id="PJZ71470.1"/>
    </source>
</evidence>
<dbReference type="GO" id="GO:0003677">
    <property type="term" value="F:DNA binding"/>
    <property type="evidence" value="ECO:0007669"/>
    <property type="project" value="InterPro"/>
</dbReference>
<dbReference type="AlphaFoldDB" id="A0A2M9ZSK5"/>
<reference evidence="4 5" key="1">
    <citation type="submission" date="2017-07" db="EMBL/GenBank/DDBJ databases">
        <title>Leptospira spp. isolated from tropical soils.</title>
        <authorList>
            <person name="Thibeaux R."/>
            <person name="Iraola G."/>
            <person name="Ferres I."/>
            <person name="Bierque E."/>
            <person name="Girault D."/>
            <person name="Soupe-Gilbert M.-E."/>
            <person name="Picardeau M."/>
            <person name="Goarant C."/>
        </authorList>
    </citation>
    <scope>NUCLEOTIDE SEQUENCE [LARGE SCALE GENOMIC DNA]</scope>
    <source>
        <strain evidence="3 5">FH1-B-B1</strain>
        <strain evidence="2 4">FH1-B-C1</strain>
    </source>
</reference>
<name>A0A2M9ZSK5_9LEPT</name>
<dbReference type="SMART" id="SM00530">
    <property type="entry name" value="HTH_XRE"/>
    <property type="match status" value="1"/>
</dbReference>
<protein>
    <submittedName>
        <fullName evidence="3">Transcriptional regulator</fullName>
    </submittedName>
</protein>
<evidence type="ECO:0000313" key="3">
    <source>
        <dbReference type="EMBL" id="PJZ75005.1"/>
    </source>
</evidence>